<dbReference type="STRING" id="200361.A0A453G4V6"/>
<reference evidence="5" key="2">
    <citation type="journal article" date="2017" name="Nat. Plants">
        <title>The Aegilops tauschii genome reveals multiple impacts of transposons.</title>
        <authorList>
            <person name="Zhao G."/>
            <person name="Zou C."/>
            <person name="Li K."/>
            <person name="Wang K."/>
            <person name="Li T."/>
            <person name="Gao L."/>
            <person name="Zhang X."/>
            <person name="Wang H."/>
            <person name="Yang Z."/>
            <person name="Liu X."/>
            <person name="Jiang W."/>
            <person name="Mao L."/>
            <person name="Kong X."/>
            <person name="Jiao Y."/>
            <person name="Jia J."/>
        </authorList>
    </citation>
    <scope>NUCLEOTIDE SEQUENCE [LARGE SCALE GENOMIC DNA]</scope>
    <source>
        <strain evidence="5">cv. AL8/78</strain>
    </source>
</reference>
<comment type="subcellular location">
    <subcellularLocation>
        <location evidence="1">Membrane</location>
    </subcellularLocation>
</comment>
<reference evidence="5" key="1">
    <citation type="journal article" date="2014" name="Science">
        <title>Ancient hybridizations among the ancestral genomes of bread wheat.</title>
        <authorList>
            <consortium name="International Wheat Genome Sequencing Consortium,"/>
            <person name="Marcussen T."/>
            <person name="Sandve S.R."/>
            <person name="Heier L."/>
            <person name="Spannagl M."/>
            <person name="Pfeifer M."/>
            <person name="Jakobsen K.S."/>
            <person name="Wulff B.B."/>
            <person name="Steuernagel B."/>
            <person name="Mayer K.F."/>
            <person name="Olsen O.A."/>
        </authorList>
    </citation>
    <scope>NUCLEOTIDE SEQUENCE [LARGE SCALE GENOMIC DNA]</scope>
    <source>
        <strain evidence="5">cv. AL8/78</strain>
    </source>
</reference>
<keyword evidence="5" id="KW-1185">Reference proteome</keyword>
<name>A0A453G4V6_AEGTS</name>
<dbReference type="AlphaFoldDB" id="A0A453G4V6"/>
<evidence type="ECO:0000256" key="2">
    <source>
        <dbReference type="ARBA" id="ARBA00022692"/>
    </source>
</evidence>
<keyword evidence="2" id="KW-0812">Transmembrane</keyword>
<dbReference type="EnsemblPlants" id="AET3Gv20883100.1">
    <property type="protein sequence ID" value="AET3Gv20883100.1"/>
    <property type="gene ID" value="AET3Gv20883100"/>
</dbReference>
<evidence type="ECO:0000313" key="4">
    <source>
        <dbReference type="EnsemblPlants" id="AET3Gv20883100.1"/>
    </source>
</evidence>
<dbReference type="Gene3D" id="1.50.40.10">
    <property type="entry name" value="Mitochondrial carrier domain"/>
    <property type="match status" value="1"/>
</dbReference>
<evidence type="ECO:0000313" key="5">
    <source>
        <dbReference type="Proteomes" id="UP000015105"/>
    </source>
</evidence>
<reference evidence="4" key="5">
    <citation type="journal article" date="2021" name="G3 (Bethesda)">
        <title>Aegilops tauschii genome assembly Aet v5.0 features greater sequence contiguity and improved annotation.</title>
        <authorList>
            <person name="Wang L."/>
            <person name="Zhu T."/>
            <person name="Rodriguez J.C."/>
            <person name="Deal K.R."/>
            <person name="Dubcovsky J."/>
            <person name="McGuire P.E."/>
            <person name="Lux T."/>
            <person name="Spannagl M."/>
            <person name="Mayer K.F.X."/>
            <person name="Baldrich P."/>
            <person name="Meyers B.C."/>
            <person name="Huo N."/>
            <person name="Gu Y.Q."/>
            <person name="Zhou H."/>
            <person name="Devos K.M."/>
            <person name="Bennetzen J.L."/>
            <person name="Unver T."/>
            <person name="Budak H."/>
            <person name="Gulick P.J."/>
            <person name="Galiba G."/>
            <person name="Kalapos B."/>
            <person name="Nelson D.R."/>
            <person name="Li P."/>
            <person name="You F.M."/>
            <person name="Luo M.C."/>
            <person name="Dvorak J."/>
        </authorList>
    </citation>
    <scope>NUCLEOTIDE SEQUENCE [LARGE SCALE GENOMIC DNA]</scope>
    <source>
        <strain evidence="4">cv. AL8/78</strain>
    </source>
</reference>
<evidence type="ECO:0000256" key="1">
    <source>
        <dbReference type="ARBA" id="ARBA00004370"/>
    </source>
</evidence>
<evidence type="ECO:0000256" key="3">
    <source>
        <dbReference type="ARBA" id="ARBA00023136"/>
    </source>
</evidence>
<dbReference type="Proteomes" id="UP000015105">
    <property type="component" value="Chromosome 3D"/>
</dbReference>
<sequence length="40" mass="4204">GGAAAVLAKTGAAPVERVKLLLQNQAKMLRRGALTRPYRG</sequence>
<reference evidence="4" key="4">
    <citation type="submission" date="2019-03" db="UniProtKB">
        <authorList>
            <consortium name="EnsemblPlants"/>
        </authorList>
    </citation>
    <scope>IDENTIFICATION</scope>
</reference>
<protein>
    <submittedName>
        <fullName evidence="4">Uncharacterized protein</fullName>
    </submittedName>
</protein>
<reference evidence="4" key="3">
    <citation type="journal article" date="2017" name="Nature">
        <title>Genome sequence of the progenitor of the wheat D genome Aegilops tauschii.</title>
        <authorList>
            <person name="Luo M.C."/>
            <person name="Gu Y.Q."/>
            <person name="Puiu D."/>
            <person name="Wang H."/>
            <person name="Twardziok S.O."/>
            <person name="Deal K.R."/>
            <person name="Huo N."/>
            <person name="Zhu T."/>
            <person name="Wang L."/>
            <person name="Wang Y."/>
            <person name="McGuire P.E."/>
            <person name="Liu S."/>
            <person name="Long H."/>
            <person name="Ramasamy R.K."/>
            <person name="Rodriguez J.C."/>
            <person name="Van S.L."/>
            <person name="Yuan L."/>
            <person name="Wang Z."/>
            <person name="Xia Z."/>
            <person name="Xiao L."/>
            <person name="Anderson O.D."/>
            <person name="Ouyang S."/>
            <person name="Liang Y."/>
            <person name="Zimin A.V."/>
            <person name="Pertea G."/>
            <person name="Qi P."/>
            <person name="Bennetzen J.L."/>
            <person name="Dai X."/>
            <person name="Dawson M.W."/>
            <person name="Muller H.G."/>
            <person name="Kugler K."/>
            <person name="Rivarola-Duarte L."/>
            <person name="Spannagl M."/>
            <person name="Mayer K.F.X."/>
            <person name="Lu F.H."/>
            <person name="Bevan M.W."/>
            <person name="Leroy P."/>
            <person name="Li P."/>
            <person name="You F.M."/>
            <person name="Sun Q."/>
            <person name="Liu Z."/>
            <person name="Lyons E."/>
            <person name="Wicker T."/>
            <person name="Salzberg S.L."/>
            <person name="Devos K.M."/>
            <person name="Dvorak J."/>
        </authorList>
    </citation>
    <scope>NUCLEOTIDE SEQUENCE [LARGE SCALE GENOMIC DNA]</scope>
    <source>
        <strain evidence="4">cv. AL8/78</strain>
    </source>
</reference>
<keyword evidence="3" id="KW-0472">Membrane</keyword>
<proteinExistence type="predicted"/>
<dbReference type="GO" id="GO:0016020">
    <property type="term" value="C:membrane"/>
    <property type="evidence" value="ECO:0007669"/>
    <property type="project" value="UniProtKB-SubCell"/>
</dbReference>
<dbReference type="Gramene" id="AET3Gv20883100.1">
    <property type="protein sequence ID" value="AET3Gv20883100.1"/>
    <property type="gene ID" value="AET3Gv20883100"/>
</dbReference>
<organism evidence="4 5">
    <name type="scientific">Aegilops tauschii subsp. strangulata</name>
    <name type="common">Goatgrass</name>
    <dbReference type="NCBI Taxonomy" id="200361"/>
    <lineage>
        <taxon>Eukaryota</taxon>
        <taxon>Viridiplantae</taxon>
        <taxon>Streptophyta</taxon>
        <taxon>Embryophyta</taxon>
        <taxon>Tracheophyta</taxon>
        <taxon>Spermatophyta</taxon>
        <taxon>Magnoliopsida</taxon>
        <taxon>Liliopsida</taxon>
        <taxon>Poales</taxon>
        <taxon>Poaceae</taxon>
        <taxon>BOP clade</taxon>
        <taxon>Pooideae</taxon>
        <taxon>Triticodae</taxon>
        <taxon>Triticeae</taxon>
        <taxon>Triticinae</taxon>
        <taxon>Aegilops</taxon>
    </lineage>
</organism>
<accession>A0A453G4V6</accession>
<dbReference type="InterPro" id="IPR023395">
    <property type="entry name" value="MCP_dom_sf"/>
</dbReference>